<keyword evidence="1" id="KW-1133">Transmembrane helix</keyword>
<keyword evidence="1" id="KW-0472">Membrane</keyword>
<feature type="transmembrane region" description="Helical" evidence="1">
    <location>
        <begin position="7"/>
        <end position="28"/>
    </location>
</feature>
<reference evidence="3" key="1">
    <citation type="journal article" date="2019" name="Int. J. Syst. Evol. Microbiol.">
        <title>The Global Catalogue of Microorganisms (GCM) 10K type strain sequencing project: providing services to taxonomists for standard genome sequencing and annotation.</title>
        <authorList>
            <consortium name="The Broad Institute Genomics Platform"/>
            <consortium name="The Broad Institute Genome Sequencing Center for Infectious Disease"/>
            <person name="Wu L."/>
            <person name="Ma J."/>
        </authorList>
    </citation>
    <scope>NUCLEOTIDE SEQUENCE [LARGE SCALE GENOMIC DNA]</scope>
    <source>
        <strain evidence="3">KCTC 52473</strain>
    </source>
</reference>
<evidence type="ECO:0000313" key="2">
    <source>
        <dbReference type="EMBL" id="MFC3120851.1"/>
    </source>
</evidence>
<dbReference type="EMBL" id="JBHRSW010000006">
    <property type="protein sequence ID" value="MFC3120851.1"/>
    <property type="molecule type" value="Genomic_DNA"/>
</dbReference>
<keyword evidence="3" id="KW-1185">Reference proteome</keyword>
<protein>
    <submittedName>
        <fullName evidence="2">Uncharacterized protein</fullName>
    </submittedName>
</protein>
<proteinExistence type="predicted"/>
<gene>
    <name evidence="2" type="ORF">ACFOHL_04425</name>
</gene>
<evidence type="ECO:0000256" key="1">
    <source>
        <dbReference type="SAM" id="Phobius"/>
    </source>
</evidence>
<dbReference type="RefSeq" id="WP_376918994.1">
    <property type="nucleotide sequence ID" value="NZ_JBHRSW010000006.1"/>
</dbReference>
<name>A0ABV7FQW7_9ALTE</name>
<evidence type="ECO:0000313" key="3">
    <source>
        <dbReference type="Proteomes" id="UP001595478"/>
    </source>
</evidence>
<comment type="caution">
    <text evidence="2">The sequence shown here is derived from an EMBL/GenBank/DDBJ whole genome shotgun (WGS) entry which is preliminary data.</text>
</comment>
<sequence length="363" mass="41174">MPTKEKLVSWTLLIGILLAIGVAIFSLINENGSLKTDSPHNDTLMSGKDKIDMIAQNSDEASYSTIAEVVAADAGQDFSIKEIDKSISNYISIDDDWCEPEEELNDKDIQYAATIEQDWNEYVGLSYREMPDIGYGDEVFDRYNGYIAPYTDLPIDELEKLALGGNKWAMVAYVQDDRFIVSPPEQKEVARQLLITGASYHAVSFLILEELVEAQANFRKTKSYETSREHLINAIAYLFFGLQNYHTSALNAYFGNISSNEMFTGVLNPSYVLAGAEEEIKARYESLVSEIEQERNEQAITVEKPPEVVRKLFTFDLAIYQFHHPEIIEWLKDINITSDVDLGETDCTHKHMQRLKKVSGYLN</sequence>
<dbReference type="Proteomes" id="UP001595478">
    <property type="component" value="Unassembled WGS sequence"/>
</dbReference>
<keyword evidence="1" id="KW-0812">Transmembrane</keyword>
<organism evidence="2 3">
    <name type="scientific">Agaribacter flavus</name>
    <dbReference type="NCBI Taxonomy" id="1902781"/>
    <lineage>
        <taxon>Bacteria</taxon>
        <taxon>Pseudomonadati</taxon>
        <taxon>Pseudomonadota</taxon>
        <taxon>Gammaproteobacteria</taxon>
        <taxon>Alteromonadales</taxon>
        <taxon>Alteromonadaceae</taxon>
        <taxon>Agaribacter</taxon>
    </lineage>
</organism>
<accession>A0ABV7FQW7</accession>